<keyword evidence="1" id="KW-1133">Transmembrane helix</keyword>
<feature type="transmembrane region" description="Helical" evidence="1">
    <location>
        <begin position="77"/>
        <end position="95"/>
    </location>
</feature>
<reference evidence="2" key="1">
    <citation type="submission" date="2020-10" db="EMBL/GenBank/DDBJ databases">
        <authorList>
            <person name="Gilroy R."/>
        </authorList>
    </citation>
    <scope>NUCLEOTIDE SEQUENCE</scope>
    <source>
        <strain evidence="2">CHK183-6373</strain>
    </source>
</reference>
<dbReference type="Proteomes" id="UP000886884">
    <property type="component" value="Unassembled WGS sequence"/>
</dbReference>
<evidence type="ECO:0000313" key="3">
    <source>
        <dbReference type="Proteomes" id="UP000886884"/>
    </source>
</evidence>
<sequence length="242" mass="26831">MQSSIFLPPTLAGRVCRIILVVLVLALGALFALQATGTSPNSSMLMPGILLLAMLDMLALSIIAVRKRARTPRSARIVTIVLAFISMLLATFMFAQISTYAMFFQAEYAQVGNEHGNFVVFRTFFALPEGTTAQQAMNNEVPETVDEEDLQVYVAYEAYPVKWKFFHDRTAHVEGIAMAPYDMETQETEALLVDWEEEYARFYIRDADPAVAGEIFVYYDDAPAEAESTPAETPAASAEAEE</sequence>
<evidence type="ECO:0000256" key="1">
    <source>
        <dbReference type="SAM" id="Phobius"/>
    </source>
</evidence>
<feature type="transmembrane region" description="Helical" evidence="1">
    <location>
        <begin position="12"/>
        <end position="33"/>
    </location>
</feature>
<name>A0A9D1TBB9_9FIRM</name>
<keyword evidence="1" id="KW-0812">Transmembrane</keyword>
<feature type="transmembrane region" description="Helical" evidence="1">
    <location>
        <begin position="45"/>
        <end position="65"/>
    </location>
</feature>
<organism evidence="2 3">
    <name type="scientific">Candidatus Ornithocaccomicrobium faecavium</name>
    <dbReference type="NCBI Taxonomy" id="2840890"/>
    <lineage>
        <taxon>Bacteria</taxon>
        <taxon>Bacillati</taxon>
        <taxon>Bacillota</taxon>
        <taxon>Clostridia</taxon>
        <taxon>Candidatus Ornithocaccomicrobium</taxon>
    </lineage>
</organism>
<dbReference type="AlphaFoldDB" id="A0A9D1TBB9"/>
<accession>A0A9D1TBB9</accession>
<protein>
    <submittedName>
        <fullName evidence="2">Uncharacterized protein</fullName>
    </submittedName>
</protein>
<proteinExistence type="predicted"/>
<comment type="caution">
    <text evidence="2">The sequence shown here is derived from an EMBL/GenBank/DDBJ whole genome shotgun (WGS) entry which is preliminary data.</text>
</comment>
<reference evidence="2" key="2">
    <citation type="journal article" date="2021" name="PeerJ">
        <title>Extensive microbial diversity within the chicken gut microbiome revealed by metagenomics and culture.</title>
        <authorList>
            <person name="Gilroy R."/>
            <person name="Ravi A."/>
            <person name="Getino M."/>
            <person name="Pursley I."/>
            <person name="Horton D.L."/>
            <person name="Alikhan N.F."/>
            <person name="Baker D."/>
            <person name="Gharbi K."/>
            <person name="Hall N."/>
            <person name="Watson M."/>
            <person name="Adriaenssens E.M."/>
            <person name="Foster-Nyarko E."/>
            <person name="Jarju S."/>
            <person name="Secka A."/>
            <person name="Antonio M."/>
            <person name="Oren A."/>
            <person name="Chaudhuri R.R."/>
            <person name="La Ragione R."/>
            <person name="Hildebrand F."/>
            <person name="Pallen M.J."/>
        </authorList>
    </citation>
    <scope>NUCLEOTIDE SEQUENCE</scope>
    <source>
        <strain evidence="2">CHK183-6373</strain>
    </source>
</reference>
<keyword evidence="1" id="KW-0472">Membrane</keyword>
<dbReference type="EMBL" id="DVOT01000016">
    <property type="protein sequence ID" value="HIV26486.1"/>
    <property type="molecule type" value="Genomic_DNA"/>
</dbReference>
<evidence type="ECO:0000313" key="2">
    <source>
        <dbReference type="EMBL" id="HIV26486.1"/>
    </source>
</evidence>
<gene>
    <name evidence="2" type="ORF">IAA64_00835</name>
</gene>